<feature type="domain" description="DUF2726" evidence="2">
    <location>
        <begin position="58"/>
        <end position="162"/>
    </location>
</feature>
<dbReference type="InterPro" id="IPR024402">
    <property type="entry name" value="DUF2726"/>
</dbReference>
<protein>
    <submittedName>
        <fullName evidence="3">Protein of uncharacterized function (DUF2726)</fullName>
    </submittedName>
</protein>
<dbReference type="EMBL" id="LR134182">
    <property type="protein sequence ID" value="VEB43083.1"/>
    <property type="molecule type" value="Genomic_DNA"/>
</dbReference>
<evidence type="ECO:0000256" key="1">
    <source>
        <dbReference type="SAM" id="MobiDB-lite"/>
    </source>
</evidence>
<dbReference type="AlphaFoldDB" id="A0A3S5DLK2"/>
<proteinExistence type="predicted"/>
<accession>A0A3S5DLK2</accession>
<evidence type="ECO:0000313" key="4">
    <source>
        <dbReference type="Proteomes" id="UP000275777"/>
    </source>
</evidence>
<name>A0A3S5DLK2_CHRVL</name>
<reference evidence="3 4" key="1">
    <citation type="submission" date="2018-12" db="EMBL/GenBank/DDBJ databases">
        <authorList>
            <consortium name="Pathogen Informatics"/>
        </authorList>
    </citation>
    <scope>NUCLEOTIDE SEQUENCE [LARGE SCALE GENOMIC DNA]</scope>
    <source>
        <strain evidence="3 4">NCTC9695</strain>
    </source>
</reference>
<evidence type="ECO:0000313" key="3">
    <source>
        <dbReference type="EMBL" id="VEB43083.1"/>
    </source>
</evidence>
<feature type="region of interest" description="Disordered" evidence="1">
    <location>
        <begin position="183"/>
        <end position="204"/>
    </location>
</feature>
<evidence type="ECO:0000259" key="2">
    <source>
        <dbReference type="Pfam" id="PF10881"/>
    </source>
</evidence>
<organism evidence="3 4">
    <name type="scientific">Chromobacterium violaceum</name>
    <dbReference type="NCBI Taxonomy" id="536"/>
    <lineage>
        <taxon>Bacteria</taxon>
        <taxon>Pseudomonadati</taxon>
        <taxon>Pseudomonadota</taxon>
        <taxon>Betaproteobacteria</taxon>
        <taxon>Neisseriales</taxon>
        <taxon>Chromobacteriaceae</taxon>
        <taxon>Chromobacterium</taxon>
    </lineage>
</organism>
<sequence length="204" mass="23117">MNIMISLFIISIILAGVAGLVLKPRKQKAQKATKEPESQEIEKTNSYGAARFVLKRPTILTPREIECYRRLTVSLSPNFLVFPQVAFSQILDTKGGSRRQREWLRRTMSQKVADFLICKNDLTMIAVIELDDSSHLGKEEQDKMRDAVIRQIGLMPLRIPETPPQELLDRYASILSKMYPAGAATEAQSQRPGKTLRPTEKFSN</sequence>
<dbReference type="Proteomes" id="UP000275777">
    <property type="component" value="Chromosome"/>
</dbReference>
<gene>
    <name evidence="3" type="ORF">NCTC9695_03537</name>
</gene>
<dbReference type="Pfam" id="PF10881">
    <property type="entry name" value="DUF2726"/>
    <property type="match status" value="1"/>
</dbReference>